<proteinExistence type="predicted"/>
<evidence type="ECO:0000313" key="1">
    <source>
        <dbReference type="EMBL" id="QQP52237.1"/>
    </source>
</evidence>
<keyword evidence="1" id="KW-0378">Hydrolase</keyword>
<organism evidence="1 2">
    <name type="scientific">Caligus rogercresseyi</name>
    <name type="common">Sea louse</name>
    <dbReference type="NCBI Taxonomy" id="217165"/>
    <lineage>
        <taxon>Eukaryota</taxon>
        <taxon>Metazoa</taxon>
        <taxon>Ecdysozoa</taxon>
        <taxon>Arthropoda</taxon>
        <taxon>Crustacea</taxon>
        <taxon>Multicrustacea</taxon>
        <taxon>Hexanauplia</taxon>
        <taxon>Copepoda</taxon>
        <taxon>Siphonostomatoida</taxon>
        <taxon>Caligidae</taxon>
        <taxon>Caligus</taxon>
    </lineage>
</organism>
<name>A0A7T8HLN8_CALRO</name>
<dbReference type="OrthoDB" id="275509at2759"/>
<dbReference type="Proteomes" id="UP000595437">
    <property type="component" value="Chromosome 3"/>
</dbReference>
<keyword evidence="2" id="KW-1185">Reference proteome</keyword>
<sequence>NQPTQLYIRLVEFVTSGFNTLEKAEEVQAFFKENKITHIRRSLDQCIEKIKIRAKWFERDSQEIKKFLS</sequence>
<gene>
    <name evidence="1" type="ORF">FKW44_004326</name>
</gene>
<dbReference type="EMBL" id="CP045892">
    <property type="protein sequence ID" value="QQP52237.1"/>
    <property type="molecule type" value="Genomic_DNA"/>
</dbReference>
<dbReference type="Gene3D" id="1.25.50.20">
    <property type="match status" value="1"/>
</dbReference>
<dbReference type="AlphaFoldDB" id="A0A7T8HLN8"/>
<protein>
    <submittedName>
        <fullName evidence="1">Aminopeptidase</fullName>
    </submittedName>
</protein>
<evidence type="ECO:0000313" key="2">
    <source>
        <dbReference type="Proteomes" id="UP000595437"/>
    </source>
</evidence>
<dbReference type="GO" id="GO:0004177">
    <property type="term" value="F:aminopeptidase activity"/>
    <property type="evidence" value="ECO:0007669"/>
    <property type="project" value="UniProtKB-KW"/>
</dbReference>
<reference evidence="2" key="1">
    <citation type="submission" date="2021-01" db="EMBL/GenBank/DDBJ databases">
        <title>Caligus Genome Assembly.</title>
        <authorList>
            <person name="Gallardo-Escarate C."/>
        </authorList>
    </citation>
    <scope>NUCLEOTIDE SEQUENCE [LARGE SCALE GENOMIC DNA]</scope>
</reference>
<accession>A0A7T8HLN8</accession>
<feature type="non-terminal residue" evidence="1">
    <location>
        <position position="1"/>
    </location>
</feature>
<keyword evidence="1" id="KW-0031">Aminopeptidase</keyword>
<keyword evidence="1" id="KW-0645">Protease</keyword>